<comment type="caution">
    <text evidence="2">The sequence shown here is derived from an EMBL/GenBank/DDBJ whole genome shotgun (WGS) entry which is preliminary data.</text>
</comment>
<dbReference type="Pfam" id="PF01656">
    <property type="entry name" value="CbiA"/>
    <property type="match status" value="1"/>
</dbReference>
<reference evidence="2 3" key="1">
    <citation type="submission" date="2024-04" db="EMBL/GenBank/DDBJ databases">
        <title>Novel Shewanella species isolated from Baltic Sea sediments.</title>
        <authorList>
            <person name="Martin-Rodriguez A.J."/>
            <person name="Fernandez-Juarez V."/>
            <person name="Valeriano V.D."/>
            <person name="Mihindukulasooriya I."/>
            <person name="Ceresnova L."/>
            <person name="Joffre E."/>
            <person name="Jensie-Markopoulos S."/>
            <person name="Moore E.R.B."/>
            <person name="Sjoling A."/>
        </authorList>
    </citation>
    <scope>NUCLEOTIDE SEQUENCE [LARGE SCALE GENOMIC DNA]</scope>
    <source>
        <strain evidence="2 3">VAX-SP0-0CM-1</strain>
    </source>
</reference>
<keyword evidence="3" id="KW-1185">Reference proteome</keyword>
<feature type="domain" description="CobQ/CobB/MinD/ParA nucleotide binding" evidence="1">
    <location>
        <begin position="6"/>
        <end position="188"/>
    </location>
</feature>
<dbReference type="Gene3D" id="3.40.50.300">
    <property type="entry name" value="P-loop containing nucleotide triphosphate hydrolases"/>
    <property type="match status" value="1"/>
</dbReference>
<protein>
    <submittedName>
        <fullName evidence="2">AAA family ATPase</fullName>
    </submittedName>
</protein>
<dbReference type="InterPro" id="IPR002586">
    <property type="entry name" value="CobQ/CobB/MinD/ParA_Nub-bd_dom"/>
</dbReference>
<sequence>MGKVLLLAHQKGGVGKSNTVVNLAVALAIEKFKGETEQILLIDADPQASTYRWNQRREDNGHKSFPCIRLEGNINKQIVREAANYEWVIIDAQGRDSREMRSAMLAADLMIMPTKASYSDLELMEHMAQTLSMAKDYNEKLKANVFINMSPTNSQSEKLEARKLLKEYPEFTLLKSVLHERTAYRRSYAAAVGVHEWTDYKAKAETSYLLMELLSNV</sequence>
<accession>A0ABU9UWS4</accession>
<dbReference type="RefSeq" id="WP_342902430.1">
    <property type="nucleotide sequence ID" value="NZ_JBCHKU010000034.1"/>
</dbReference>
<dbReference type="EMBL" id="JBCHKU010000034">
    <property type="protein sequence ID" value="MEM6250720.1"/>
    <property type="molecule type" value="Genomic_DNA"/>
</dbReference>
<dbReference type="SUPFAM" id="SSF52540">
    <property type="entry name" value="P-loop containing nucleoside triphosphate hydrolases"/>
    <property type="match status" value="1"/>
</dbReference>
<dbReference type="Proteomes" id="UP001489333">
    <property type="component" value="Unassembled WGS sequence"/>
</dbReference>
<dbReference type="PANTHER" id="PTHR13696:SF96">
    <property type="entry name" value="COBQ_COBB_MIND_PARA NUCLEOTIDE BINDING DOMAIN-CONTAINING PROTEIN"/>
    <property type="match status" value="1"/>
</dbReference>
<proteinExistence type="predicted"/>
<name>A0ABU9UWS4_9GAMM</name>
<dbReference type="CDD" id="cd02042">
    <property type="entry name" value="ParAB_family"/>
    <property type="match status" value="1"/>
</dbReference>
<dbReference type="InterPro" id="IPR027417">
    <property type="entry name" value="P-loop_NTPase"/>
</dbReference>
<dbReference type="PIRSF" id="PIRSF009320">
    <property type="entry name" value="Nuc_binding_HP_1000"/>
    <property type="match status" value="1"/>
</dbReference>
<gene>
    <name evidence="2" type="ORF">AAGS29_19165</name>
</gene>
<evidence type="ECO:0000313" key="3">
    <source>
        <dbReference type="Proteomes" id="UP001489333"/>
    </source>
</evidence>
<evidence type="ECO:0000313" key="2">
    <source>
        <dbReference type="EMBL" id="MEM6250720.1"/>
    </source>
</evidence>
<organism evidence="2 3">
    <name type="scientific">Shewanella vaxholmensis</name>
    <dbReference type="NCBI Taxonomy" id="3063535"/>
    <lineage>
        <taxon>Bacteria</taxon>
        <taxon>Pseudomonadati</taxon>
        <taxon>Pseudomonadota</taxon>
        <taxon>Gammaproteobacteria</taxon>
        <taxon>Alteromonadales</taxon>
        <taxon>Shewanellaceae</taxon>
        <taxon>Shewanella</taxon>
    </lineage>
</organism>
<dbReference type="PANTHER" id="PTHR13696">
    <property type="entry name" value="P-LOOP CONTAINING NUCLEOSIDE TRIPHOSPHATE HYDROLASE"/>
    <property type="match status" value="1"/>
</dbReference>
<dbReference type="InterPro" id="IPR050678">
    <property type="entry name" value="DNA_Partitioning_ATPase"/>
</dbReference>
<evidence type="ECO:0000259" key="1">
    <source>
        <dbReference type="Pfam" id="PF01656"/>
    </source>
</evidence>